<evidence type="ECO:0000313" key="8">
    <source>
        <dbReference type="EMBL" id="KRT85841.1"/>
    </source>
</evidence>
<gene>
    <name evidence="8" type="ORF">AMK59_333</name>
</gene>
<evidence type="ECO:0000313" key="9">
    <source>
        <dbReference type="Proteomes" id="UP000051574"/>
    </source>
</evidence>
<evidence type="ECO:0000256" key="3">
    <source>
        <dbReference type="ARBA" id="ARBA00022801"/>
    </source>
</evidence>
<feature type="non-terminal residue" evidence="8">
    <location>
        <position position="218"/>
    </location>
</feature>
<dbReference type="PANTHER" id="PTHR43142">
    <property type="entry name" value="CARBOXYLIC ESTER HYDROLASE"/>
    <property type="match status" value="1"/>
</dbReference>
<comment type="caution">
    <text evidence="8">The sequence shown here is derived from an EMBL/GenBank/DDBJ whole genome shotgun (WGS) entry which is preliminary data.</text>
</comment>
<evidence type="ECO:0000256" key="4">
    <source>
        <dbReference type="ARBA" id="ARBA00023157"/>
    </source>
</evidence>
<protein>
    <recommendedName>
        <fullName evidence="6">Carboxylic ester hydrolase</fullName>
        <ecNumber evidence="6">3.1.1.-</ecNumber>
    </recommendedName>
</protein>
<keyword evidence="4" id="KW-1015">Disulfide bond</keyword>
<dbReference type="AlphaFoldDB" id="A0A0T6BF11"/>
<evidence type="ECO:0000256" key="6">
    <source>
        <dbReference type="RuleBase" id="RU361235"/>
    </source>
</evidence>
<dbReference type="InterPro" id="IPR019826">
    <property type="entry name" value="Carboxylesterase_B_AS"/>
</dbReference>
<keyword evidence="5" id="KW-0325">Glycoprotein</keyword>
<keyword evidence="2" id="KW-0719">Serine esterase</keyword>
<dbReference type="InterPro" id="IPR002018">
    <property type="entry name" value="CarbesteraseB"/>
</dbReference>
<proteinExistence type="inferred from homology"/>
<organism evidence="8 9">
    <name type="scientific">Oryctes borbonicus</name>
    <dbReference type="NCBI Taxonomy" id="1629725"/>
    <lineage>
        <taxon>Eukaryota</taxon>
        <taxon>Metazoa</taxon>
        <taxon>Ecdysozoa</taxon>
        <taxon>Arthropoda</taxon>
        <taxon>Hexapoda</taxon>
        <taxon>Insecta</taxon>
        <taxon>Pterygota</taxon>
        <taxon>Neoptera</taxon>
        <taxon>Endopterygota</taxon>
        <taxon>Coleoptera</taxon>
        <taxon>Polyphaga</taxon>
        <taxon>Scarabaeiformia</taxon>
        <taxon>Scarabaeidae</taxon>
        <taxon>Dynastinae</taxon>
        <taxon>Oryctes</taxon>
    </lineage>
</organism>
<dbReference type="OrthoDB" id="19653at2759"/>
<evidence type="ECO:0000256" key="1">
    <source>
        <dbReference type="ARBA" id="ARBA00005964"/>
    </source>
</evidence>
<dbReference type="PANTHER" id="PTHR43142:SF1">
    <property type="entry name" value="CARBOXYLIC ESTER HYDROLASE"/>
    <property type="match status" value="1"/>
</dbReference>
<keyword evidence="9" id="KW-1185">Reference proteome</keyword>
<dbReference type="EMBL" id="LJIG01001099">
    <property type="protein sequence ID" value="KRT85841.1"/>
    <property type="molecule type" value="Genomic_DNA"/>
</dbReference>
<evidence type="ECO:0000256" key="5">
    <source>
        <dbReference type="ARBA" id="ARBA00023180"/>
    </source>
</evidence>
<accession>A0A0T6BF11</accession>
<dbReference type="GO" id="GO:0052689">
    <property type="term" value="F:carboxylic ester hydrolase activity"/>
    <property type="evidence" value="ECO:0007669"/>
    <property type="project" value="UniProtKB-KW"/>
</dbReference>
<keyword evidence="3 6" id="KW-0378">Hydrolase</keyword>
<dbReference type="InterPro" id="IPR029058">
    <property type="entry name" value="AB_hydrolase_fold"/>
</dbReference>
<dbReference type="PROSITE" id="PS00122">
    <property type="entry name" value="CARBOXYLESTERASE_B_1"/>
    <property type="match status" value="1"/>
</dbReference>
<evidence type="ECO:0000256" key="2">
    <source>
        <dbReference type="ARBA" id="ARBA00022487"/>
    </source>
</evidence>
<reference evidence="8 9" key="1">
    <citation type="submission" date="2015-09" db="EMBL/GenBank/DDBJ databases">
        <title>Draft genome of the scarab beetle Oryctes borbonicus.</title>
        <authorList>
            <person name="Meyer J.M."/>
            <person name="Markov G.V."/>
            <person name="Baskaran P."/>
            <person name="Herrmann M."/>
            <person name="Sommer R.J."/>
            <person name="Roedelsperger C."/>
        </authorList>
    </citation>
    <scope>NUCLEOTIDE SEQUENCE [LARGE SCALE GENOMIC DNA]</scope>
    <source>
        <strain evidence="8">OB123</strain>
        <tissue evidence="8">Whole animal</tissue>
    </source>
</reference>
<dbReference type="PROSITE" id="PS00941">
    <property type="entry name" value="CARBOXYLESTERASE_B_2"/>
    <property type="match status" value="1"/>
</dbReference>
<name>A0A0T6BF11_9SCAR</name>
<dbReference type="Proteomes" id="UP000051574">
    <property type="component" value="Unassembled WGS sequence"/>
</dbReference>
<dbReference type="EC" id="3.1.1.-" evidence="6"/>
<evidence type="ECO:0000259" key="7">
    <source>
        <dbReference type="Pfam" id="PF00135"/>
    </source>
</evidence>
<comment type="similarity">
    <text evidence="1 6">Belongs to the type-B carboxylesterase/lipase family.</text>
</comment>
<dbReference type="InterPro" id="IPR019819">
    <property type="entry name" value="Carboxylesterase_B_CS"/>
</dbReference>
<dbReference type="Gene3D" id="3.40.50.1820">
    <property type="entry name" value="alpha/beta hydrolase"/>
    <property type="match status" value="1"/>
</dbReference>
<dbReference type="Pfam" id="PF00135">
    <property type="entry name" value="COesterase"/>
    <property type="match status" value="1"/>
</dbReference>
<feature type="domain" description="Carboxylesterase type B" evidence="7">
    <location>
        <begin position="7"/>
        <end position="196"/>
    </location>
</feature>
<sequence>MLNTIVGSEDCLFLNVYTPELPRHGNESLKPVMFWIHGGGFTSGSGNGDIYGPHYLIAEGVVVVTINYRLGVLGFLSLDDPKLRVPGNAGLKDQVMALKWVQKNIRAFGGDPNNVTIFGESAGGTSVHFLMLSPMAKGLFHKAIAQSGCCFNPWAWGKINGKVVCNRLKYSTNDESKMLEFLQDVSVAKLYSTHLIPRNVMRVDFQRLLGPVIEKISP</sequence>
<dbReference type="SUPFAM" id="SSF53474">
    <property type="entry name" value="alpha/beta-Hydrolases"/>
    <property type="match status" value="1"/>
</dbReference>